<organism evidence="1 2">
    <name type="scientific">Melastoma candidum</name>
    <dbReference type="NCBI Taxonomy" id="119954"/>
    <lineage>
        <taxon>Eukaryota</taxon>
        <taxon>Viridiplantae</taxon>
        <taxon>Streptophyta</taxon>
        <taxon>Embryophyta</taxon>
        <taxon>Tracheophyta</taxon>
        <taxon>Spermatophyta</taxon>
        <taxon>Magnoliopsida</taxon>
        <taxon>eudicotyledons</taxon>
        <taxon>Gunneridae</taxon>
        <taxon>Pentapetalae</taxon>
        <taxon>rosids</taxon>
        <taxon>malvids</taxon>
        <taxon>Myrtales</taxon>
        <taxon>Melastomataceae</taxon>
        <taxon>Melastomatoideae</taxon>
        <taxon>Melastomateae</taxon>
        <taxon>Melastoma</taxon>
    </lineage>
</organism>
<name>A0ACB9QRP0_9MYRT</name>
<evidence type="ECO:0000313" key="1">
    <source>
        <dbReference type="EMBL" id="KAI4369328.1"/>
    </source>
</evidence>
<reference evidence="2" key="1">
    <citation type="journal article" date="2023" name="Front. Plant Sci.">
        <title>Chromosomal-level genome assembly of Melastoma candidum provides insights into trichome evolution.</title>
        <authorList>
            <person name="Zhong Y."/>
            <person name="Wu W."/>
            <person name="Sun C."/>
            <person name="Zou P."/>
            <person name="Liu Y."/>
            <person name="Dai S."/>
            <person name="Zhou R."/>
        </authorList>
    </citation>
    <scope>NUCLEOTIDE SEQUENCE [LARGE SCALE GENOMIC DNA]</scope>
</reference>
<gene>
    <name evidence="1" type="ORF">MLD38_017779</name>
</gene>
<sequence length="182" mass="21021">MSSLLPGGEPRLLGVPQHSPLPVRDTRQKGNRLNLAGDCSADALPELCAESPHFDPLQEGKGKLEGFFSKIVVIDYHCYPREWRMQRRTGCLVGCLRKLQNWCLNSLLEEYQHFAGEKSRPTDMRFIEAFDVMSLKQCLYTFIYKYRGYGSKKRRLIYTQNTHMLLSNPKSLRSHKPTRTGR</sequence>
<dbReference type="Proteomes" id="UP001057402">
    <property type="component" value="Chromosome 5"/>
</dbReference>
<evidence type="ECO:0000313" key="2">
    <source>
        <dbReference type="Proteomes" id="UP001057402"/>
    </source>
</evidence>
<protein>
    <submittedName>
        <fullName evidence="1">Uncharacterized protein</fullName>
    </submittedName>
</protein>
<accession>A0ACB9QRP0</accession>
<dbReference type="EMBL" id="CM042884">
    <property type="protein sequence ID" value="KAI4369328.1"/>
    <property type="molecule type" value="Genomic_DNA"/>
</dbReference>
<keyword evidence="2" id="KW-1185">Reference proteome</keyword>
<proteinExistence type="predicted"/>
<comment type="caution">
    <text evidence="1">The sequence shown here is derived from an EMBL/GenBank/DDBJ whole genome shotgun (WGS) entry which is preliminary data.</text>
</comment>